<dbReference type="InterPro" id="IPR002818">
    <property type="entry name" value="DJ-1/PfpI"/>
</dbReference>
<evidence type="ECO:0000256" key="1">
    <source>
        <dbReference type="SAM" id="MobiDB-lite"/>
    </source>
</evidence>
<evidence type="ECO:0000259" key="2">
    <source>
        <dbReference type="Pfam" id="PF01965"/>
    </source>
</evidence>
<evidence type="ECO:0000313" key="3">
    <source>
        <dbReference type="EMBL" id="KAK3046952.1"/>
    </source>
</evidence>
<dbReference type="PANTHER" id="PTHR43130:SF7">
    <property type="entry name" value="DJ-1_PFPI DOMAIN-CONTAINING PROTEIN"/>
    <property type="match status" value="1"/>
</dbReference>
<organism evidence="3 4">
    <name type="scientific">Extremus antarcticus</name>
    <dbReference type="NCBI Taxonomy" id="702011"/>
    <lineage>
        <taxon>Eukaryota</taxon>
        <taxon>Fungi</taxon>
        <taxon>Dikarya</taxon>
        <taxon>Ascomycota</taxon>
        <taxon>Pezizomycotina</taxon>
        <taxon>Dothideomycetes</taxon>
        <taxon>Dothideomycetidae</taxon>
        <taxon>Mycosphaerellales</taxon>
        <taxon>Extremaceae</taxon>
        <taxon>Extremus</taxon>
    </lineage>
</organism>
<dbReference type="Proteomes" id="UP001271007">
    <property type="component" value="Unassembled WGS sequence"/>
</dbReference>
<name>A0AAJ0G4D5_9PEZI</name>
<evidence type="ECO:0000313" key="4">
    <source>
        <dbReference type="Proteomes" id="UP001271007"/>
    </source>
</evidence>
<keyword evidence="4" id="KW-1185">Reference proteome</keyword>
<feature type="region of interest" description="Disordered" evidence="1">
    <location>
        <begin position="65"/>
        <end position="102"/>
    </location>
</feature>
<dbReference type="PANTHER" id="PTHR43130">
    <property type="entry name" value="ARAC-FAMILY TRANSCRIPTIONAL REGULATOR"/>
    <property type="match status" value="1"/>
</dbReference>
<feature type="compositionally biased region" description="Polar residues" evidence="1">
    <location>
        <begin position="78"/>
        <end position="96"/>
    </location>
</feature>
<dbReference type="InterPro" id="IPR052158">
    <property type="entry name" value="INH-QAR"/>
</dbReference>
<reference evidence="3" key="1">
    <citation type="submission" date="2023-04" db="EMBL/GenBank/DDBJ databases">
        <title>Black Yeasts Isolated from many extreme environments.</title>
        <authorList>
            <person name="Coleine C."/>
            <person name="Stajich J.E."/>
            <person name="Selbmann L."/>
        </authorList>
    </citation>
    <scope>NUCLEOTIDE SEQUENCE</scope>
    <source>
        <strain evidence="3">CCFEE 5312</strain>
    </source>
</reference>
<dbReference type="EMBL" id="JAWDJX010000073">
    <property type="protein sequence ID" value="KAK3046952.1"/>
    <property type="molecule type" value="Genomic_DNA"/>
</dbReference>
<dbReference type="Pfam" id="PF01965">
    <property type="entry name" value="DJ-1_PfpI"/>
    <property type="match status" value="1"/>
</dbReference>
<gene>
    <name evidence="3" type="ORF">LTR09_011592</name>
</gene>
<feature type="domain" description="DJ-1/PfpI" evidence="2">
    <location>
        <begin position="128"/>
        <end position="228"/>
    </location>
</feature>
<dbReference type="SUPFAM" id="SSF52317">
    <property type="entry name" value="Class I glutamine amidotransferase-like"/>
    <property type="match status" value="1"/>
</dbReference>
<protein>
    <recommendedName>
        <fullName evidence="2">DJ-1/PfpI domain-containing protein</fullName>
    </recommendedName>
</protein>
<dbReference type="AlphaFoldDB" id="A0AAJ0G4D5"/>
<sequence>MSKSSPSGLRIAVLLTFGAQMLDMAGIDLLGMLSKEYMENLPGPLSALGLDVQIYYIGKDGNQAFSDTSKEQPHTEADSPNSATIPAEVTDSTTASRPVPQQERAEQINNNLRGLTAQAYIKAEYSVTSPSVQPGQLDIVMIPGPPPGQQQSKQTLDFVRRHGKYGTTILVVCTGCYVAAQAGILDGRKASAPRALVPQLRKEFSLVKWDDQRRFVKDSSTVSGQSEGELWTSGGICNGLEMVAAFIKEKIPGPMSEAVCAMADVGDKGEYYNSSVGVDNAWWLGQILRALFLGKRSPQLKWREN</sequence>
<feature type="compositionally biased region" description="Basic and acidic residues" evidence="1">
    <location>
        <begin position="68"/>
        <end position="77"/>
    </location>
</feature>
<dbReference type="InterPro" id="IPR029062">
    <property type="entry name" value="Class_I_gatase-like"/>
</dbReference>
<comment type="caution">
    <text evidence="3">The sequence shown here is derived from an EMBL/GenBank/DDBJ whole genome shotgun (WGS) entry which is preliminary data.</text>
</comment>
<proteinExistence type="predicted"/>
<accession>A0AAJ0G4D5</accession>
<dbReference type="Gene3D" id="3.40.50.880">
    <property type="match status" value="1"/>
</dbReference>